<dbReference type="InterPro" id="IPR050678">
    <property type="entry name" value="DNA_Partitioning_ATPase"/>
</dbReference>
<gene>
    <name evidence="2" type="ORF">QNI16_35795</name>
</gene>
<evidence type="ECO:0000313" key="3">
    <source>
        <dbReference type="Proteomes" id="UP001241110"/>
    </source>
</evidence>
<dbReference type="InterPro" id="IPR027417">
    <property type="entry name" value="P-loop_NTPase"/>
</dbReference>
<dbReference type="PANTHER" id="PTHR13696">
    <property type="entry name" value="P-LOOP CONTAINING NUCLEOSIDE TRIPHOSPHATE HYDROLASE"/>
    <property type="match status" value="1"/>
</dbReference>
<sequence length="211" mass="22767">MSTFIGVLSQKGGVGKSTISRLIAREYAAAEWKVKIADMDISQATSTNWNRRRMHAKIEPEISVEAFGNVSKAFAIADHDLVIFDGAPHATRMTLDIAKGVDLIIIPTGVALDDLEPSVKLAHELKANGIDKRKICFVLNGVGTSSAEIEEATNYIADAQYTLLKGAIPDKTAYRKASDYGKALTETPFESLNSTAAQIVESVVGKLQELS</sequence>
<accession>A0AAE3QYJ6</accession>
<name>A0AAE3QYJ6_9BACT</name>
<protein>
    <submittedName>
        <fullName evidence="2">ParA family protein</fullName>
    </submittedName>
</protein>
<feature type="domain" description="CobQ/CobB/MinD/ParA nucleotide binding" evidence="1">
    <location>
        <begin position="6"/>
        <end position="182"/>
    </location>
</feature>
<proteinExistence type="predicted"/>
<dbReference type="SUPFAM" id="SSF52540">
    <property type="entry name" value="P-loop containing nucleoside triphosphate hydrolases"/>
    <property type="match status" value="1"/>
</dbReference>
<comment type="caution">
    <text evidence="2">The sequence shown here is derived from an EMBL/GenBank/DDBJ whole genome shotgun (WGS) entry which is preliminary data.</text>
</comment>
<dbReference type="PIRSF" id="PIRSF009320">
    <property type="entry name" value="Nuc_binding_HP_1000"/>
    <property type="match status" value="1"/>
</dbReference>
<dbReference type="CDD" id="cd02042">
    <property type="entry name" value="ParAB_family"/>
    <property type="match status" value="1"/>
</dbReference>
<organism evidence="2 3">
    <name type="scientific">Xanthocytophaga flava</name>
    <dbReference type="NCBI Taxonomy" id="3048013"/>
    <lineage>
        <taxon>Bacteria</taxon>
        <taxon>Pseudomonadati</taxon>
        <taxon>Bacteroidota</taxon>
        <taxon>Cytophagia</taxon>
        <taxon>Cytophagales</taxon>
        <taxon>Rhodocytophagaceae</taxon>
        <taxon>Xanthocytophaga</taxon>
    </lineage>
</organism>
<dbReference type="Pfam" id="PF01656">
    <property type="entry name" value="CbiA"/>
    <property type="match status" value="1"/>
</dbReference>
<dbReference type="PANTHER" id="PTHR13696:SF99">
    <property type="entry name" value="COBYRINIC ACID AC-DIAMIDE SYNTHASE"/>
    <property type="match status" value="1"/>
</dbReference>
<evidence type="ECO:0000313" key="2">
    <source>
        <dbReference type="EMBL" id="MDJ1485900.1"/>
    </source>
</evidence>
<dbReference type="Proteomes" id="UP001241110">
    <property type="component" value="Unassembled WGS sequence"/>
</dbReference>
<evidence type="ECO:0000259" key="1">
    <source>
        <dbReference type="Pfam" id="PF01656"/>
    </source>
</evidence>
<dbReference type="EMBL" id="JASJOS010000025">
    <property type="protein sequence ID" value="MDJ1485900.1"/>
    <property type="molecule type" value="Genomic_DNA"/>
</dbReference>
<dbReference type="AlphaFoldDB" id="A0AAE3QYJ6"/>
<dbReference type="RefSeq" id="WP_313989069.1">
    <property type="nucleotide sequence ID" value="NZ_JASJOS010000025.1"/>
</dbReference>
<reference evidence="2" key="1">
    <citation type="submission" date="2023-05" db="EMBL/GenBank/DDBJ databases">
        <authorList>
            <person name="Zhang X."/>
        </authorList>
    </citation>
    <scope>NUCLEOTIDE SEQUENCE</scope>
    <source>
        <strain evidence="2">YF14B1</strain>
    </source>
</reference>
<dbReference type="InterPro" id="IPR002586">
    <property type="entry name" value="CobQ/CobB/MinD/ParA_Nub-bd_dom"/>
</dbReference>
<dbReference type="Gene3D" id="3.40.50.300">
    <property type="entry name" value="P-loop containing nucleotide triphosphate hydrolases"/>
    <property type="match status" value="1"/>
</dbReference>